<name>D8K6X2_NITWC</name>
<dbReference type="HOGENOM" id="CLU_862701_0_0_6"/>
<dbReference type="NCBIfam" id="NF041538">
    <property type="entry name" value="PEP_EDSA_1"/>
    <property type="match status" value="1"/>
</dbReference>
<evidence type="ECO:0000256" key="1">
    <source>
        <dbReference type="SAM" id="SignalP"/>
    </source>
</evidence>
<evidence type="ECO:0000313" key="4">
    <source>
        <dbReference type="Proteomes" id="UP000000393"/>
    </source>
</evidence>
<gene>
    <name evidence="3" type="ordered locus">Nwat_1785</name>
</gene>
<dbReference type="InterPro" id="IPR048213">
    <property type="entry name" value="EDSA_1-like"/>
</dbReference>
<dbReference type="Proteomes" id="UP000000393">
    <property type="component" value="Chromosome"/>
</dbReference>
<evidence type="ECO:0000259" key="2">
    <source>
        <dbReference type="Pfam" id="PF07589"/>
    </source>
</evidence>
<dbReference type="Pfam" id="PF07589">
    <property type="entry name" value="PEP-CTERM"/>
    <property type="match status" value="1"/>
</dbReference>
<feature type="signal peptide" evidence="1">
    <location>
        <begin position="1"/>
        <end position="27"/>
    </location>
</feature>
<accession>D8K6X2</accession>
<dbReference type="EMBL" id="CP002086">
    <property type="protein sequence ID" value="ADJ28649.1"/>
    <property type="molecule type" value="Genomic_DNA"/>
</dbReference>
<reference evidence="3 4" key="1">
    <citation type="submission" date="2010-06" db="EMBL/GenBank/DDBJ databases">
        <title>Complete sequence of chromosome of Nitrosococcus watsoni C-113.</title>
        <authorList>
            <consortium name="US DOE Joint Genome Institute"/>
            <person name="Lucas S."/>
            <person name="Copeland A."/>
            <person name="Lapidus A."/>
            <person name="Cheng J.-F."/>
            <person name="Bruce D."/>
            <person name="Goodwin L."/>
            <person name="Pitluck S."/>
            <person name="Malfatti S.A."/>
            <person name="Chain P.S.G."/>
            <person name="Land M."/>
            <person name="Hauser L."/>
            <person name="Kyrpides N."/>
            <person name="Ivanova N."/>
            <person name="Cambell M.A."/>
            <person name="Heidelberg J.F."/>
            <person name="Klotz M.G."/>
            <person name="Woyke T."/>
        </authorList>
    </citation>
    <scope>NUCLEOTIDE SEQUENCE [LARGE SCALE GENOMIC DNA]</scope>
    <source>
        <strain evidence="3 4">C-113</strain>
    </source>
</reference>
<dbReference type="KEGG" id="nwa:Nwat_1785"/>
<protein>
    <recommendedName>
        <fullName evidence="2">Ice-binding protein C-terminal domain-containing protein</fullName>
    </recommendedName>
</protein>
<keyword evidence="1" id="KW-0732">Signal</keyword>
<dbReference type="AlphaFoldDB" id="D8K6X2"/>
<proteinExistence type="predicted"/>
<dbReference type="NCBIfam" id="TIGR02595">
    <property type="entry name" value="PEP_CTERM"/>
    <property type="match status" value="1"/>
</dbReference>
<sequence>MKAFKKKTLLTIGGAALSLGMAGTVQAGALAYSSLEISDFQIFNNAGNQWDFGDFDPINIGNTGTSQASLTGNPGAGPNAVGPLQGNADVGMACTGPDCAGIGQNDFSEQNGGLPASTSHFSRADSLLEGAIISGVPGGVSNSADANTVAEVQLNQSASGASGSFVGTTTTFKFSLAEDDAFDFQFDGHGRLDAFLHQPQTAAQASYAFSITIKDLGTNATVFNWSPDGVVNNGIMGGTESVDGFDLTDNVGVVGAALPVRPQADNTGSFRAVTDTLSANVLYSLTISHNSDASATAQQSPVDVPEPATLAILGAGLFGIAITRRRRKA</sequence>
<dbReference type="eggNOG" id="ENOG5033D2G">
    <property type="taxonomic scope" value="Bacteria"/>
</dbReference>
<evidence type="ECO:0000313" key="3">
    <source>
        <dbReference type="EMBL" id="ADJ28649.1"/>
    </source>
</evidence>
<dbReference type="RefSeq" id="WP_013220741.1">
    <property type="nucleotide sequence ID" value="NC_014315.1"/>
</dbReference>
<dbReference type="InterPro" id="IPR013424">
    <property type="entry name" value="Ice-binding_C"/>
</dbReference>
<organism evidence="3 4">
    <name type="scientific">Nitrosococcus watsoni (strain C-113)</name>
    <dbReference type="NCBI Taxonomy" id="105559"/>
    <lineage>
        <taxon>Bacteria</taxon>
        <taxon>Pseudomonadati</taxon>
        <taxon>Pseudomonadota</taxon>
        <taxon>Gammaproteobacteria</taxon>
        <taxon>Chromatiales</taxon>
        <taxon>Chromatiaceae</taxon>
        <taxon>Nitrosococcus</taxon>
    </lineage>
</organism>
<feature type="chain" id="PRO_5003116674" description="Ice-binding protein C-terminal domain-containing protein" evidence="1">
    <location>
        <begin position="28"/>
        <end position="329"/>
    </location>
</feature>
<feature type="domain" description="Ice-binding protein C-terminal" evidence="2">
    <location>
        <begin position="303"/>
        <end position="325"/>
    </location>
</feature>
<keyword evidence="4" id="KW-1185">Reference proteome</keyword>